<dbReference type="Gene3D" id="1.10.10.10">
    <property type="entry name" value="Winged helix-like DNA-binding domain superfamily/Winged helix DNA-binding domain"/>
    <property type="match status" value="1"/>
</dbReference>
<dbReference type="InterPro" id="IPR012337">
    <property type="entry name" value="RNaseH-like_sf"/>
</dbReference>
<comment type="caution">
    <text evidence="2">The sequence shown here is derived from an EMBL/GenBank/DDBJ whole genome shotgun (WGS) entry which is preliminary data.</text>
</comment>
<dbReference type="InterPro" id="IPR036390">
    <property type="entry name" value="WH_DNA-bd_sf"/>
</dbReference>
<dbReference type="Gene3D" id="6.10.250.540">
    <property type="match status" value="1"/>
</dbReference>
<accession>A0A6A6NCI0</accession>
<dbReference type="InterPro" id="IPR053151">
    <property type="entry name" value="RNase_H-like"/>
</dbReference>
<dbReference type="InterPro" id="IPR036388">
    <property type="entry name" value="WH-like_DNA-bd_sf"/>
</dbReference>
<gene>
    <name evidence="2" type="ORF">GH714_011053</name>
</gene>
<dbReference type="SUPFAM" id="SSF53098">
    <property type="entry name" value="Ribonuclease H-like"/>
    <property type="match status" value="1"/>
</dbReference>
<dbReference type="GO" id="GO:0004523">
    <property type="term" value="F:RNA-DNA hybrid ribonuclease activity"/>
    <property type="evidence" value="ECO:0007669"/>
    <property type="project" value="InterPro"/>
</dbReference>
<dbReference type="InterPro" id="IPR011009">
    <property type="entry name" value="Kinase-like_dom_sf"/>
</dbReference>
<name>A0A6A6NCI0_HEVBR</name>
<proteinExistence type="predicted"/>
<evidence type="ECO:0000313" key="3">
    <source>
        <dbReference type="Proteomes" id="UP000467840"/>
    </source>
</evidence>
<sequence>MALLESFFLIGGLSPDLVPSFLIAGTTTIVFGSHSVVNWMRNLVEIGTILIFFLRLRKTNETMVAIKAPRGTTLEVSDPDEVYALFRSSSKFFIDFLISDIAWSGSADVFSHALAACPQLDLFDIIAQARPAAHLTAKLPTRNPDAPSMIDRMLESYLATRCSLVLCKPLTIILLKGVMGFLPLDFNFQPNDHYIPNIVCDYAWQPPPEGWVKLNVDGSCLGNPGDASAGGLLRDASSNWLLGFGFNIGETSVLAAELIGISFGLQLAWLNGFRRVIVESDSLKAVKLINNERDISLHPLAALIQDCRRLMKMDWDCYLSHIYREQNFCADSLAKQSHGLQIQELAVWDSPPWKNETMVAIKAPRGTTLEVSDPDEIGDLGLAAIIQGSQSAHNVIGTLEFMAPELYEWDYNKLVDIYSICYAGKAFCCILSDSGLKEERLIDAYHTFNYQEDDGTNHPFNSFSFCSLSQASIYPFNF</sequence>
<keyword evidence="3" id="KW-1185">Reference proteome</keyword>
<dbReference type="EMBL" id="JAAGAX010000002">
    <property type="protein sequence ID" value="KAF2322313.1"/>
    <property type="molecule type" value="Genomic_DNA"/>
</dbReference>
<feature type="domain" description="RNase H type-1" evidence="1">
    <location>
        <begin position="208"/>
        <end position="339"/>
    </location>
</feature>
<dbReference type="SUPFAM" id="SSF56112">
    <property type="entry name" value="Protein kinase-like (PK-like)"/>
    <property type="match status" value="1"/>
</dbReference>
<reference evidence="2 3" key="1">
    <citation type="journal article" date="2020" name="Mol. Plant">
        <title>The Chromosome-Based Rubber Tree Genome Provides New Insights into Spurge Genome Evolution and Rubber Biosynthesis.</title>
        <authorList>
            <person name="Liu J."/>
            <person name="Shi C."/>
            <person name="Shi C.C."/>
            <person name="Li W."/>
            <person name="Zhang Q.J."/>
            <person name="Zhang Y."/>
            <person name="Li K."/>
            <person name="Lu H.F."/>
            <person name="Shi C."/>
            <person name="Zhu S.T."/>
            <person name="Xiao Z.Y."/>
            <person name="Nan H."/>
            <person name="Yue Y."/>
            <person name="Zhu X.G."/>
            <person name="Wu Y."/>
            <person name="Hong X.N."/>
            <person name="Fan G.Y."/>
            <person name="Tong Y."/>
            <person name="Zhang D."/>
            <person name="Mao C.L."/>
            <person name="Liu Y.L."/>
            <person name="Hao S.J."/>
            <person name="Liu W.Q."/>
            <person name="Lv M.Q."/>
            <person name="Zhang H.B."/>
            <person name="Liu Y."/>
            <person name="Hu-Tang G.R."/>
            <person name="Wang J.P."/>
            <person name="Wang J.H."/>
            <person name="Sun Y.H."/>
            <person name="Ni S.B."/>
            <person name="Chen W.B."/>
            <person name="Zhang X.C."/>
            <person name="Jiao Y.N."/>
            <person name="Eichler E.E."/>
            <person name="Li G.H."/>
            <person name="Liu X."/>
            <person name="Gao L.Z."/>
        </authorList>
    </citation>
    <scope>NUCLEOTIDE SEQUENCE [LARGE SCALE GENOMIC DNA]</scope>
    <source>
        <strain evidence="3">cv. GT1</strain>
        <tissue evidence="2">Leaf</tissue>
    </source>
</reference>
<dbReference type="AlphaFoldDB" id="A0A6A6NCI0"/>
<dbReference type="PANTHER" id="PTHR47723:SF19">
    <property type="entry name" value="POLYNUCLEOTIDYL TRANSFERASE, RIBONUCLEASE H-LIKE SUPERFAMILY PROTEIN"/>
    <property type="match status" value="1"/>
</dbReference>
<dbReference type="PANTHER" id="PTHR47723">
    <property type="entry name" value="OS05G0353850 PROTEIN"/>
    <property type="match status" value="1"/>
</dbReference>
<organism evidence="2 3">
    <name type="scientific">Hevea brasiliensis</name>
    <name type="common">Para rubber tree</name>
    <name type="synonym">Siphonia brasiliensis</name>
    <dbReference type="NCBI Taxonomy" id="3981"/>
    <lineage>
        <taxon>Eukaryota</taxon>
        <taxon>Viridiplantae</taxon>
        <taxon>Streptophyta</taxon>
        <taxon>Embryophyta</taxon>
        <taxon>Tracheophyta</taxon>
        <taxon>Spermatophyta</taxon>
        <taxon>Magnoliopsida</taxon>
        <taxon>eudicotyledons</taxon>
        <taxon>Gunneridae</taxon>
        <taxon>Pentapetalae</taxon>
        <taxon>rosids</taxon>
        <taxon>fabids</taxon>
        <taxon>Malpighiales</taxon>
        <taxon>Euphorbiaceae</taxon>
        <taxon>Crotonoideae</taxon>
        <taxon>Micrandreae</taxon>
        <taxon>Hevea</taxon>
    </lineage>
</organism>
<dbReference type="SUPFAM" id="SSF46785">
    <property type="entry name" value="Winged helix' DNA-binding domain"/>
    <property type="match status" value="1"/>
</dbReference>
<dbReference type="CDD" id="cd06222">
    <property type="entry name" value="RNase_H_like"/>
    <property type="match status" value="1"/>
</dbReference>
<protein>
    <recommendedName>
        <fullName evidence="1">RNase H type-1 domain-containing protein</fullName>
    </recommendedName>
</protein>
<evidence type="ECO:0000259" key="1">
    <source>
        <dbReference type="PROSITE" id="PS50879"/>
    </source>
</evidence>
<dbReference type="InterPro" id="IPR036397">
    <property type="entry name" value="RNaseH_sf"/>
</dbReference>
<dbReference type="Proteomes" id="UP000467840">
    <property type="component" value="Chromosome 11"/>
</dbReference>
<dbReference type="GO" id="GO:0003676">
    <property type="term" value="F:nucleic acid binding"/>
    <property type="evidence" value="ECO:0007669"/>
    <property type="project" value="InterPro"/>
</dbReference>
<dbReference type="Gene3D" id="3.30.420.10">
    <property type="entry name" value="Ribonuclease H-like superfamily/Ribonuclease H"/>
    <property type="match status" value="1"/>
</dbReference>
<dbReference type="PROSITE" id="PS50879">
    <property type="entry name" value="RNASE_H_1"/>
    <property type="match status" value="1"/>
</dbReference>
<evidence type="ECO:0000313" key="2">
    <source>
        <dbReference type="EMBL" id="KAF2322313.1"/>
    </source>
</evidence>
<dbReference type="Pfam" id="PF13456">
    <property type="entry name" value="RVT_3"/>
    <property type="match status" value="1"/>
</dbReference>
<dbReference type="InterPro" id="IPR002156">
    <property type="entry name" value="RNaseH_domain"/>
</dbReference>
<dbReference type="Gene3D" id="1.10.510.10">
    <property type="entry name" value="Transferase(Phosphotransferase) domain 1"/>
    <property type="match status" value="1"/>
</dbReference>
<dbReference type="InterPro" id="IPR044730">
    <property type="entry name" value="RNase_H-like_dom_plant"/>
</dbReference>